<evidence type="ECO:0000313" key="1">
    <source>
        <dbReference type="EMBL" id="MCB6828850.1"/>
    </source>
</evidence>
<evidence type="ECO:0000313" key="2">
    <source>
        <dbReference type="Proteomes" id="UP001198190"/>
    </source>
</evidence>
<dbReference type="GeneID" id="62778933"/>
<gene>
    <name evidence="1" type="ORF">LIY65_09110</name>
</gene>
<dbReference type="EMBL" id="JAJCGD010000026">
    <property type="protein sequence ID" value="MCB6828850.1"/>
    <property type="molecule type" value="Genomic_DNA"/>
</dbReference>
<name>A0AAW4UAA3_9FIRM</name>
<reference evidence="1" key="1">
    <citation type="submission" date="2021-10" db="EMBL/GenBank/DDBJ databases">
        <title>Collection of gut derived symbiotic bacterial strains cultured from healthy donors.</title>
        <authorList>
            <person name="Lin H."/>
            <person name="Littmann E."/>
            <person name="Claire K."/>
            <person name="Pamer E."/>
        </authorList>
    </citation>
    <scope>NUCLEOTIDE SEQUENCE</scope>
    <source>
        <strain evidence="1">MSK.7.16</strain>
    </source>
</reference>
<comment type="caution">
    <text evidence="1">The sequence shown here is derived from an EMBL/GenBank/DDBJ whole genome shotgun (WGS) entry which is preliminary data.</text>
</comment>
<dbReference type="AlphaFoldDB" id="A0AAW4UAA3"/>
<organism evidence="1 2">
    <name type="scientific">Megamonas funiformis</name>
    <dbReference type="NCBI Taxonomy" id="437897"/>
    <lineage>
        <taxon>Bacteria</taxon>
        <taxon>Bacillati</taxon>
        <taxon>Bacillota</taxon>
        <taxon>Negativicutes</taxon>
        <taxon>Selenomonadales</taxon>
        <taxon>Selenomonadaceae</taxon>
        <taxon>Megamonas</taxon>
    </lineage>
</organism>
<sequence length="98" mass="11304">MEKVIKVKEIVPPKDYHQLKVSIANLQKENDVLKKLVSEGNFNDLENMVTSCKVYLGTKCKAIAFEFNTCKYSKKNRQNLIDLIEVLETSTKQLKELL</sequence>
<protein>
    <submittedName>
        <fullName evidence="1">Uncharacterized protein</fullName>
    </submittedName>
</protein>
<proteinExistence type="predicted"/>
<dbReference type="Proteomes" id="UP001198190">
    <property type="component" value="Unassembled WGS sequence"/>
</dbReference>
<dbReference type="RefSeq" id="WP_008537557.1">
    <property type="nucleotide sequence ID" value="NZ_BSQS01000004.1"/>
</dbReference>
<accession>A0AAW4UAA3</accession>